<dbReference type="Pfam" id="PF09481">
    <property type="entry name" value="CRISPR_Cse1"/>
    <property type="match status" value="1"/>
</dbReference>
<sequence length="523" mass="57118">MPLSFSLADEPFLQVRYLDGRTSRLGLRGLFTDAAKIADFESPHPPAAAAMLRVLYGMAFRIAAAMEPALADGDVAAAPRQWLRARNSVLATGQFDPGCVQHYFDAVGAGLDLFDAARPAFQDPRLVQECVGTDGKPSPSGVNKLVAGRPSGVNGAILFGHGTDAAASPVHPGAAIWEVLTQSYFGPCGQCTPRRIKADKPGNGMIGPLRGTVSYHPWGPDLFTTLLLGLPCPDPDHADLAPAEPFPWERADLPDALAPAEALSWPAGVLTGRSRHAVLLVPDRENGQIIDAYVTWSTKAAPSPALDPYLIYDTGKGDELQPRKADLDRSVWRDLDALMMDRAGTSRPAIFRHTRWMPSHLRPQVRVRALGFAQERGQQRDFGWYSATTPPLVPWFHEHDPAMALRFEQCRTAAESLGKALQYAAKQAWADVVARGKIDAKKPGPWVEPTMTAYWSDAETIFWELTQSSNTRRPHLDFRSAAETALTTVISTQRRDIRIARALQHARALLWKAVPTPATPVGQ</sequence>
<dbReference type="OrthoDB" id="3187690at2"/>
<organism evidence="1 2">
    <name type="scientific">Glycomyces sambucus</name>
    <dbReference type="NCBI Taxonomy" id="380244"/>
    <lineage>
        <taxon>Bacteria</taxon>
        <taxon>Bacillati</taxon>
        <taxon>Actinomycetota</taxon>
        <taxon>Actinomycetes</taxon>
        <taxon>Glycomycetales</taxon>
        <taxon>Glycomycetaceae</taxon>
        <taxon>Glycomyces</taxon>
    </lineage>
</organism>
<accession>A0A1G9CMB0</accession>
<reference evidence="2" key="1">
    <citation type="submission" date="2016-10" db="EMBL/GenBank/DDBJ databases">
        <authorList>
            <person name="Varghese N."/>
            <person name="Submissions S."/>
        </authorList>
    </citation>
    <scope>NUCLEOTIDE SEQUENCE [LARGE SCALE GENOMIC DNA]</scope>
    <source>
        <strain evidence="2">CGMCC 4.3147</strain>
    </source>
</reference>
<gene>
    <name evidence="1" type="ORF">SAMN05216298_0413</name>
</gene>
<dbReference type="AlphaFoldDB" id="A0A1G9CMB0"/>
<dbReference type="InterPro" id="IPR013381">
    <property type="entry name" value="CRISPR-assoc_prot_Cse1"/>
</dbReference>
<dbReference type="EMBL" id="FNGF01000001">
    <property type="protein sequence ID" value="SDK52729.1"/>
    <property type="molecule type" value="Genomic_DNA"/>
</dbReference>
<evidence type="ECO:0000313" key="1">
    <source>
        <dbReference type="EMBL" id="SDK52729.1"/>
    </source>
</evidence>
<dbReference type="Proteomes" id="UP000198662">
    <property type="component" value="Unassembled WGS sequence"/>
</dbReference>
<protein>
    <submittedName>
        <fullName evidence="1">CRISPR-associated protein, Cse1 family</fullName>
    </submittedName>
</protein>
<name>A0A1G9CMB0_9ACTN</name>
<proteinExistence type="predicted"/>
<dbReference type="STRING" id="380244.SAMN05216298_0413"/>
<dbReference type="NCBIfam" id="TIGR02547">
    <property type="entry name" value="casA_cse1"/>
    <property type="match status" value="1"/>
</dbReference>
<keyword evidence="2" id="KW-1185">Reference proteome</keyword>
<evidence type="ECO:0000313" key="2">
    <source>
        <dbReference type="Proteomes" id="UP000198662"/>
    </source>
</evidence>
<dbReference type="RefSeq" id="WP_143034639.1">
    <property type="nucleotide sequence ID" value="NZ_FNGF01000001.1"/>
</dbReference>